<sequence>MKIKDLNGCTIEIINLNEAIQITRRYKQYEHENKGFSELDTKLNQYWTDMFEKLLKIKSQKIKKTKNKIMQTNFFRQLANMNLTGDLQITLRPTTDNSFVLSVLLNNEQCGDGARKLIPPLNLRGTAEELDNGFFESISTPLQTASGLMVDMENFMKQFEEAKKKSAMEKEKQDKEKKEKEAKEKKYNDALQKAEELEKEGKYKEAWSALPRISEFPDFADTIRKKQDEYERHFAPSLFTENQTTEI</sequence>
<dbReference type="NCBIfam" id="TIGR03741">
    <property type="entry name" value="PRTRC_E"/>
    <property type="match status" value="1"/>
</dbReference>
<dbReference type="Proteomes" id="UP000620064">
    <property type="component" value="Unassembled WGS sequence"/>
</dbReference>
<feature type="domain" description="ParB-related ThiF-related cassette protein E" evidence="2">
    <location>
        <begin position="70"/>
        <end position="242"/>
    </location>
</feature>
<gene>
    <name evidence="3" type="ORF">GCM10010992_27650</name>
</gene>
<dbReference type="InterPro" id="IPR022273">
    <property type="entry name" value="PRTRC_protein-E"/>
</dbReference>
<evidence type="ECO:0000256" key="1">
    <source>
        <dbReference type="SAM" id="MobiDB-lite"/>
    </source>
</evidence>
<accession>A0ABQ2NNC5</accession>
<dbReference type="RefSeq" id="WP_229663465.1">
    <property type="nucleotide sequence ID" value="NZ_BMLV01000009.1"/>
</dbReference>
<protein>
    <recommendedName>
        <fullName evidence="2">ParB-related ThiF-related cassette protein E domain-containing protein</fullName>
    </recommendedName>
</protein>
<proteinExistence type="predicted"/>
<evidence type="ECO:0000313" key="3">
    <source>
        <dbReference type="EMBL" id="GGP06706.1"/>
    </source>
</evidence>
<dbReference type="EMBL" id="BMLV01000009">
    <property type="protein sequence ID" value="GGP06706.1"/>
    <property type="molecule type" value="Genomic_DNA"/>
</dbReference>
<feature type="region of interest" description="Disordered" evidence="1">
    <location>
        <begin position="163"/>
        <end position="199"/>
    </location>
</feature>
<keyword evidence="4" id="KW-1185">Reference proteome</keyword>
<comment type="caution">
    <text evidence="3">The sequence shown here is derived from an EMBL/GenBank/DDBJ whole genome shotgun (WGS) entry which is preliminary data.</text>
</comment>
<dbReference type="Pfam" id="PF19556">
    <property type="entry name" value="PRTRC_E"/>
    <property type="match status" value="1"/>
</dbReference>
<name>A0ABQ2NNC5_9FLAO</name>
<reference evidence="4" key="1">
    <citation type="journal article" date="2019" name="Int. J. Syst. Evol. Microbiol.">
        <title>The Global Catalogue of Microorganisms (GCM) 10K type strain sequencing project: providing services to taxonomists for standard genome sequencing and annotation.</title>
        <authorList>
            <consortium name="The Broad Institute Genomics Platform"/>
            <consortium name="The Broad Institute Genome Sequencing Center for Infectious Disease"/>
            <person name="Wu L."/>
            <person name="Ma J."/>
        </authorList>
    </citation>
    <scope>NUCLEOTIDE SEQUENCE [LARGE SCALE GENOMIC DNA]</scope>
    <source>
        <strain evidence="4">CGMCC 1.7656</strain>
    </source>
</reference>
<evidence type="ECO:0000313" key="4">
    <source>
        <dbReference type="Proteomes" id="UP000620064"/>
    </source>
</evidence>
<organism evidence="3 4">
    <name type="scientific">Cloacibacterium rupense</name>
    <dbReference type="NCBI Taxonomy" id="517423"/>
    <lineage>
        <taxon>Bacteria</taxon>
        <taxon>Pseudomonadati</taxon>
        <taxon>Bacteroidota</taxon>
        <taxon>Flavobacteriia</taxon>
        <taxon>Flavobacteriales</taxon>
        <taxon>Weeksellaceae</taxon>
    </lineage>
</organism>
<evidence type="ECO:0000259" key="2">
    <source>
        <dbReference type="Pfam" id="PF19556"/>
    </source>
</evidence>